<dbReference type="PANTHER" id="PTHR32305">
    <property type="match status" value="1"/>
</dbReference>
<dbReference type="Pfam" id="PF25023">
    <property type="entry name" value="TEN_YD-shell"/>
    <property type="match status" value="1"/>
</dbReference>
<dbReference type="InterPro" id="IPR056823">
    <property type="entry name" value="TEN-like_YD-shell"/>
</dbReference>
<evidence type="ECO:0000256" key="1">
    <source>
        <dbReference type="ARBA" id="ARBA00022737"/>
    </source>
</evidence>
<proteinExistence type="predicted"/>
<dbReference type="NCBIfam" id="TIGR03696">
    <property type="entry name" value="Rhs_assc_core"/>
    <property type="match status" value="1"/>
</dbReference>
<evidence type="ECO:0000259" key="2">
    <source>
        <dbReference type="Pfam" id="PF20148"/>
    </source>
</evidence>
<comment type="caution">
    <text evidence="4">The sequence shown here is derived from an EMBL/GenBank/DDBJ whole genome shotgun (WGS) entry which is preliminary data.</text>
</comment>
<dbReference type="PANTHER" id="PTHR32305:SF15">
    <property type="entry name" value="PROTEIN RHSA-RELATED"/>
    <property type="match status" value="1"/>
</dbReference>
<dbReference type="Gene3D" id="2.180.10.10">
    <property type="entry name" value="RHS repeat-associated core"/>
    <property type="match status" value="2"/>
</dbReference>
<dbReference type="RefSeq" id="WP_309948003.1">
    <property type="nucleotide sequence ID" value="NZ_JAVDQY010000006.1"/>
</dbReference>
<accession>A0AAE4C6K6</accession>
<dbReference type="NCBIfam" id="TIGR01643">
    <property type="entry name" value="YD_repeat_2x"/>
    <property type="match status" value="1"/>
</dbReference>
<keyword evidence="1" id="KW-0677">Repeat</keyword>
<feature type="domain" description="DUF6531" evidence="2">
    <location>
        <begin position="284"/>
        <end position="355"/>
    </location>
</feature>
<feature type="domain" description="Teneurin-like YD-shell" evidence="3">
    <location>
        <begin position="538"/>
        <end position="710"/>
    </location>
</feature>
<dbReference type="InterPro" id="IPR022385">
    <property type="entry name" value="Rhs_assc_core"/>
</dbReference>
<dbReference type="Pfam" id="PF20148">
    <property type="entry name" value="DUF6531"/>
    <property type="match status" value="1"/>
</dbReference>
<dbReference type="InterPro" id="IPR006530">
    <property type="entry name" value="YD"/>
</dbReference>
<dbReference type="Proteomes" id="UP001184861">
    <property type="component" value="Unassembled WGS sequence"/>
</dbReference>
<name>A0AAE4C6K6_9FLAO</name>
<evidence type="ECO:0000313" key="4">
    <source>
        <dbReference type="EMBL" id="MDR6528785.1"/>
    </source>
</evidence>
<evidence type="ECO:0000313" key="5">
    <source>
        <dbReference type="Proteomes" id="UP001184861"/>
    </source>
</evidence>
<gene>
    <name evidence="4" type="ORF">J2787_004224</name>
</gene>
<dbReference type="EMBL" id="JAVDQY010000006">
    <property type="protein sequence ID" value="MDR6528785.1"/>
    <property type="molecule type" value="Genomic_DNA"/>
</dbReference>
<organism evidence="4 5">
    <name type="scientific">Chryseobacterium rhizosphaerae</name>
    <dbReference type="NCBI Taxonomy" id="395937"/>
    <lineage>
        <taxon>Bacteria</taxon>
        <taxon>Pseudomonadati</taxon>
        <taxon>Bacteroidota</taxon>
        <taxon>Flavobacteriia</taxon>
        <taxon>Flavobacteriales</taxon>
        <taxon>Weeksellaceae</taxon>
        <taxon>Chryseobacterium group</taxon>
        <taxon>Chryseobacterium</taxon>
    </lineage>
</organism>
<protein>
    <submittedName>
        <fullName evidence="4">RHS repeat-associated protein</fullName>
    </submittedName>
</protein>
<evidence type="ECO:0000259" key="3">
    <source>
        <dbReference type="Pfam" id="PF25023"/>
    </source>
</evidence>
<dbReference type="InterPro" id="IPR050708">
    <property type="entry name" value="T6SS_VgrG/RHS"/>
</dbReference>
<dbReference type="InterPro" id="IPR045351">
    <property type="entry name" value="DUF6531"/>
</dbReference>
<reference evidence="4" key="1">
    <citation type="submission" date="2023-07" db="EMBL/GenBank/DDBJ databases">
        <title>Sorghum-associated microbial communities from plants grown in Nebraska, USA.</title>
        <authorList>
            <person name="Schachtman D."/>
        </authorList>
    </citation>
    <scope>NUCLEOTIDE SEQUENCE</scope>
    <source>
        <strain evidence="4">DS2360</strain>
    </source>
</reference>
<dbReference type="CDD" id="cd14740">
    <property type="entry name" value="PAAR_4"/>
    <property type="match status" value="1"/>
</dbReference>
<sequence>MSDIIGKVVTSPAPRKGFGELFGEAKNKLDHLQKDMASILPAMPGMPVGKYFDLAIGIDFHETIFPPMPLLPVPHIGMVFDIMSAIMNAISSVLPEPPAPPADGSEPPTSLASVCTAIVNGMKPSVQVHGQWVANAGTGIQHLPGIFLHIPFPIVKPIASSEMFLGSSTVLADGGPCSTQFHLALSCNLIGIPAPFRITKPKPKVALMAPTSMLLIMTSAGKPVLAGGPPTIDLFQLAMSLGLKGMGKLWKKAGNKLQDAIDGIKPNKPKLAKVLQPVKCRLFGEPVDAATGRVYSTNTDIELPGPIPFVWQRTYYSDAEVNGPLGFNWHHSYHMGLFDLGNNFASLRLSDGREVVVPLVSHGEKYFSRKEQLTFSHDEKGYLLIDSNNLRYRFNGALNKEGYRMLSSISRADGFIMEFQYHPNGCLKQITDSTGKIIKVESDADQRITRLYTISENREITYIQYKYDELGNMIYNKDVIGAEKHFYYNHHLLIQLTNQTGQNFYWEYEGKGDDAKCIHTWGDGGVLEYFTEYNPGQTITRNSLGFTTEYFYDDDKLIYKIIDENGGVTHQKYNQYQELELTVNAEGLTKKYLYTENGLLKTVENENNETTQFQYDDVFNLTKVTTPGGTEIEWSYDDLHRIIKRKLPSGEKLFYQYENRHLRKITDSNNRSVHFFYDKFHRMVQVIYPNETYNKWDYDEVGNVICERDVRGNLTYYKYDDAGNTVYIKEPDGNEHYFEYDTSYNIIHAKDDLHEVRFRYGSLGVLLSRTQNNRTVKFAYDTELQLKNISNEKGEVYRFALDGVGNVINEWGFDGLHRQYERDAVGRVKRVIRPDNRWTEYDYDGTGNVIMEQHSDLSFTGYHYNKDGFLSGALNQDITIKIQRAKDGRILKEQQGQHWVSTLFDEENNSLQTQSSLGADITSQYDHFGQVREMESGNWKAQWQYDATGLEIQRELTGGISQLTERDQQGRVIRSSIHSHNVEQNRTRYFWGTANRLLKTVNEITGASASFNYDSWDNLVSGNYQSRQQTETIYKAPDAIGNLFETPEQSDRTYGAGGRLLKDIRYNYYYDAEGNLIFKEFRKSSQRAAVSASTIEHKYGISLTGSGIGWQYEWKGNGMLARVILPKGNEVVFFYDPLGRRIAKQYKNKVTRWVWDGNVPLHEWQYEGSFPPELTIDAENNVEEAVESAENVITWLYKEGSFTPCGKITGEQQFSIISDYLGTPTHAYNRDGILIWERELDIYGSLRKGDHTFVPFLYQGQYIDEETGLAYNRFRYYDNESGNYISQDPIGLMSGEPNLYAYVKNVNSFIDIFGWNTIIPSENLKSIDLTDPNWRNLSFDGNQKGIVYILKDADTGEFLKIGKSEVGTFKGRFEKYATAGNKTGRNLSLDVFTVDKTALSSVESIEKSMREGLEKMGYSLPWDNTLNRLGRSGPGTPFTRLNKKLRATHEWDAKGNLKPKHVH</sequence>